<dbReference type="VEuPathDB" id="VectorBase:ISCW000373"/>
<protein>
    <submittedName>
        <fullName evidence="2 3">Uncharacterized protein</fullName>
    </submittedName>
</protein>
<gene>
    <name evidence="2" type="ORF">IscW_ISCW000373</name>
</gene>
<proteinExistence type="predicted"/>
<reference evidence="3" key="2">
    <citation type="submission" date="2020-05" db="UniProtKB">
        <authorList>
            <consortium name="EnsemblMetazoa"/>
        </authorList>
    </citation>
    <scope>IDENTIFICATION</scope>
    <source>
        <strain evidence="3">wikel</strain>
    </source>
</reference>
<dbReference type="EnsemblMetazoa" id="ISCW000373-RA">
    <property type="protein sequence ID" value="ISCW000373-PA"/>
    <property type="gene ID" value="ISCW000373"/>
</dbReference>
<dbReference type="VEuPathDB" id="VectorBase:ISCI000373"/>
<dbReference type="Proteomes" id="UP000001555">
    <property type="component" value="Unassembled WGS sequence"/>
</dbReference>
<evidence type="ECO:0000256" key="1">
    <source>
        <dbReference type="SAM" id="MobiDB-lite"/>
    </source>
</evidence>
<feature type="region of interest" description="Disordered" evidence="1">
    <location>
        <begin position="1"/>
        <end position="56"/>
    </location>
</feature>
<organism>
    <name type="scientific">Ixodes scapularis</name>
    <name type="common">Black-legged tick</name>
    <name type="synonym">Deer tick</name>
    <dbReference type="NCBI Taxonomy" id="6945"/>
    <lineage>
        <taxon>Eukaryota</taxon>
        <taxon>Metazoa</taxon>
        <taxon>Ecdysozoa</taxon>
        <taxon>Arthropoda</taxon>
        <taxon>Chelicerata</taxon>
        <taxon>Arachnida</taxon>
        <taxon>Acari</taxon>
        <taxon>Parasitiformes</taxon>
        <taxon>Ixodida</taxon>
        <taxon>Ixodoidea</taxon>
        <taxon>Ixodidae</taxon>
        <taxon>Ixodinae</taxon>
        <taxon>Ixodes</taxon>
    </lineage>
</organism>
<dbReference type="InParanoid" id="B7P2E5"/>
<accession>B7P2E5</accession>
<evidence type="ECO:0000313" key="3">
    <source>
        <dbReference type="EnsemblMetazoa" id="ISCW000373-PA"/>
    </source>
</evidence>
<dbReference type="HOGENOM" id="CLU_1983993_0_0_1"/>
<dbReference type="PaxDb" id="6945-B7P2E5"/>
<reference evidence="2 4" key="1">
    <citation type="submission" date="2008-03" db="EMBL/GenBank/DDBJ databases">
        <title>Annotation of Ixodes scapularis.</title>
        <authorList>
            <consortium name="Ixodes scapularis Genome Project Consortium"/>
            <person name="Caler E."/>
            <person name="Hannick L.I."/>
            <person name="Bidwell S."/>
            <person name="Joardar V."/>
            <person name="Thiagarajan M."/>
            <person name="Amedeo P."/>
            <person name="Galinsky K.J."/>
            <person name="Schobel S."/>
            <person name="Inman J."/>
            <person name="Hostetler J."/>
            <person name="Miller J."/>
            <person name="Hammond M."/>
            <person name="Megy K."/>
            <person name="Lawson D."/>
            <person name="Kodira C."/>
            <person name="Sutton G."/>
            <person name="Meyer J."/>
            <person name="Hill C.A."/>
            <person name="Birren B."/>
            <person name="Nene V."/>
            <person name="Collins F."/>
            <person name="Alarcon-Chaidez F."/>
            <person name="Wikel S."/>
            <person name="Strausberg R."/>
        </authorList>
    </citation>
    <scope>NUCLEOTIDE SEQUENCE [LARGE SCALE GENOMIC DNA]</scope>
    <source>
        <strain evidence="4">Wikel</strain>
        <strain evidence="2">Wikel colony</strain>
    </source>
</reference>
<name>B7P2E5_IXOSC</name>
<evidence type="ECO:0000313" key="2">
    <source>
        <dbReference type="EMBL" id="EEC00767.1"/>
    </source>
</evidence>
<dbReference type="EMBL" id="DS622189">
    <property type="protein sequence ID" value="EEC00767.1"/>
    <property type="molecule type" value="Genomic_DNA"/>
</dbReference>
<dbReference type="EMBL" id="ABJB010129600">
    <property type="status" value="NOT_ANNOTATED_CDS"/>
    <property type="molecule type" value="Genomic_DNA"/>
</dbReference>
<evidence type="ECO:0000313" key="4">
    <source>
        <dbReference type="Proteomes" id="UP000001555"/>
    </source>
</evidence>
<dbReference type="AlphaFoldDB" id="B7P2E5"/>
<keyword evidence="4" id="KW-1185">Reference proteome</keyword>
<sequence>MHHNNDGGPTHLEEGFKHAHSLRSRQGQPAAAANDWWSGGHSSPSAAEDSRRGKAARDAGYLLPRLPLRPGMRVPPPPSPSFSAYLPALLQSLLLQRGPRFEGKREIEVTTAKRDSRGGGIIDVTF</sequence>